<name>A0A1M7JAK5_9FLAO</name>
<feature type="chain" id="PRO_5013155950" description="Lipoprotein" evidence="1">
    <location>
        <begin position="21"/>
        <end position="239"/>
    </location>
</feature>
<dbReference type="AlphaFoldDB" id="A0A1M7JAK5"/>
<evidence type="ECO:0000256" key="1">
    <source>
        <dbReference type="SAM" id="SignalP"/>
    </source>
</evidence>
<dbReference type="PROSITE" id="PS51257">
    <property type="entry name" value="PROKAR_LIPOPROTEIN"/>
    <property type="match status" value="1"/>
</dbReference>
<accession>A0A1M7JAK5</accession>
<gene>
    <name evidence="2" type="ORF">SAMN05878281_0866</name>
</gene>
<keyword evidence="1" id="KW-0732">Signal</keyword>
<keyword evidence="3" id="KW-1185">Reference proteome</keyword>
<organism evidence="2 3">
    <name type="scientific">Salegentibacter salegens</name>
    <dbReference type="NCBI Taxonomy" id="143223"/>
    <lineage>
        <taxon>Bacteria</taxon>
        <taxon>Pseudomonadati</taxon>
        <taxon>Bacteroidota</taxon>
        <taxon>Flavobacteriia</taxon>
        <taxon>Flavobacteriales</taxon>
        <taxon>Flavobacteriaceae</taxon>
        <taxon>Salegentibacter</taxon>
    </lineage>
</organism>
<protein>
    <recommendedName>
        <fullName evidence="4">Lipoprotein</fullName>
    </recommendedName>
</protein>
<dbReference type="Proteomes" id="UP000190235">
    <property type="component" value="Chromosome I"/>
</dbReference>
<evidence type="ECO:0000313" key="2">
    <source>
        <dbReference type="EMBL" id="SHM49517.1"/>
    </source>
</evidence>
<sequence length="239" mass="27180">MKKIAFCLCILSLASCGVQRIPLNELDTLEPVTLYETTSDYLNKKPMRVDAGILVKDQSTQHITIKGIFNRKTGEKIDKAISAWAMEYRDNNYFNLGYSTDLNHWNSYVKFDIEGKYSAVIIDDNSPYVLKTTSNSYGGGIAGSLIAESLKWNKNWKDKNGDKKKILFIDTQDISPKKLNRNASSHGDYLTRKQFEKLMEETNTSLSEEKIKDIEFEKVIEIIEAANKTKSEAEINAQL</sequence>
<feature type="signal peptide" evidence="1">
    <location>
        <begin position="1"/>
        <end position="20"/>
    </location>
</feature>
<dbReference type="EMBL" id="LT670848">
    <property type="protein sequence ID" value="SHM49517.1"/>
    <property type="molecule type" value="Genomic_DNA"/>
</dbReference>
<evidence type="ECO:0000313" key="3">
    <source>
        <dbReference type="Proteomes" id="UP000190235"/>
    </source>
</evidence>
<dbReference type="OrthoDB" id="981788at2"/>
<dbReference type="STRING" id="143223.SAMN05878281_0866"/>
<evidence type="ECO:0008006" key="4">
    <source>
        <dbReference type="Google" id="ProtNLM"/>
    </source>
</evidence>
<proteinExistence type="predicted"/>
<reference evidence="3" key="1">
    <citation type="submission" date="2016-11" db="EMBL/GenBank/DDBJ databases">
        <authorList>
            <person name="Varghese N."/>
            <person name="Submissions S."/>
        </authorList>
    </citation>
    <scope>NUCLEOTIDE SEQUENCE [LARGE SCALE GENOMIC DNA]</scope>
    <source>
        <strain evidence="3">ACAM 48</strain>
    </source>
</reference>
<dbReference type="RefSeq" id="WP_079734141.1">
    <property type="nucleotide sequence ID" value="NZ_LT670848.1"/>
</dbReference>